<feature type="transmembrane region" description="Helical" evidence="1">
    <location>
        <begin position="321"/>
        <end position="341"/>
    </location>
</feature>
<dbReference type="InterPro" id="IPR049458">
    <property type="entry name" value="EpsG-like"/>
</dbReference>
<dbReference type="GO" id="GO:0016740">
    <property type="term" value="F:transferase activity"/>
    <property type="evidence" value="ECO:0007669"/>
    <property type="project" value="UniProtKB-KW"/>
</dbReference>
<feature type="transmembrane region" description="Helical" evidence="1">
    <location>
        <begin position="36"/>
        <end position="55"/>
    </location>
</feature>
<accession>A0A4R2NYP5</accession>
<organism evidence="2 3">
    <name type="scientific">Rhodovulum adriaticum</name>
    <name type="common">Rhodopseudomonas adriatica</name>
    <dbReference type="NCBI Taxonomy" id="35804"/>
    <lineage>
        <taxon>Bacteria</taxon>
        <taxon>Pseudomonadati</taxon>
        <taxon>Pseudomonadota</taxon>
        <taxon>Alphaproteobacteria</taxon>
        <taxon>Rhodobacterales</taxon>
        <taxon>Paracoccaceae</taxon>
        <taxon>Rhodovulum</taxon>
    </lineage>
</organism>
<feature type="transmembrane region" description="Helical" evidence="1">
    <location>
        <begin position="290"/>
        <end position="309"/>
    </location>
</feature>
<keyword evidence="2" id="KW-0808">Transferase</keyword>
<feature type="transmembrane region" description="Helical" evidence="1">
    <location>
        <begin position="165"/>
        <end position="191"/>
    </location>
</feature>
<dbReference type="Pfam" id="PF14897">
    <property type="entry name" value="EpsG"/>
    <property type="match status" value="1"/>
</dbReference>
<feature type="transmembrane region" description="Helical" evidence="1">
    <location>
        <begin position="198"/>
        <end position="217"/>
    </location>
</feature>
<keyword evidence="1" id="KW-0812">Transmembrane</keyword>
<name>A0A4R2NYP5_RHOAD</name>
<feature type="transmembrane region" description="Helical" evidence="1">
    <location>
        <begin position="267"/>
        <end position="284"/>
    </location>
</feature>
<protein>
    <submittedName>
        <fullName evidence="2">EpsG-like putative glucosyltransferase</fullName>
    </submittedName>
</protein>
<dbReference type="Proteomes" id="UP000295733">
    <property type="component" value="Unassembled WGS sequence"/>
</dbReference>
<dbReference type="EMBL" id="SLXL01000001">
    <property type="protein sequence ID" value="TCP27252.1"/>
    <property type="molecule type" value="Genomic_DNA"/>
</dbReference>
<sequence>MIPYWILFMIPALAALNAGPTRRVRQDGTRHTRFSAAWFLILFALTLMIGLRYRVGGDWGAYFDYLDHARYFSLMDSLTQDDPGYRLLNELGLLTGLDMLFVNTVSGLLFSIGLIAFCRSLPRPWLGLTVAVPYLVVVVSMGYTRQSIAIGLVMIGLVALGRRRAITFILWVMLAALFHKSAVIMLPIVALTATQNRWLIILLVGITGAIGYQVILADSSERLIRNYVEAEYASTGALIRLTMNVVPAALFILYRKRIRINLAEYKVWRLFSLISLAMFFMYFTTSASTALDRVALYMIPLQMFVFAHLPDLMGRYNGRNSGLVFLITLYAATILMVWLGFGTFSRAWVPYRMWLG</sequence>
<keyword evidence="1" id="KW-1133">Transmembrane helix</keyword>
<feature type="transmembrane region" description="Helical" evidence="1">
    <location>
        <begin position="125"/>
        <end position="145"/>
    </location>
</feature>
<dbReference type="AlphaFoldDB" id="A0A4R2NYP5"/>
<dbReference type="RefSeq" id="WP_132598473.1">
    <property type="nucleotide sequence ID" value="NZ_NRRP01000001.1"/>
</dbReference>
<reference evidence="2 3" key="1">
    <citation type="submission" date="2019-03" db="EMBL/GenBank/DDBJ databases">
        <title>Genomic Encyclopedia of Type Strains, Phase IV (KMG-IV): sequencing the most valuable type-strain genomes for metagenomic binning, comparative biology and taxonomic classification.</title>
        <authorList>
            <person name="Goeker M."/>
        </authorList>
    </citation>
    <scope>NUCLEOTIDE SEQUENCE [LARGE SCALE GENOMIC DNA]</scope>
    <source>
        <strain evidence="2 3">DSM 2781</strain>
    </source>
</reference>
<feature type="transmembrane region" description="Helical" evidence="1">
    <location>
        <begin position="6"/>
        <end position="24"/>
    </location>
</feature>
<keyword evidence="1" id="KW-0472">Membrane</keyword>
<feature type="transmembrane region" description="Helical" evidence="1">
    <location>
        <begin position="99"/>
        <end position="118"/>
    </location>
</feature>
<comment type="caution">
    <text evidence="2">The sequence shown here is derived from an EMBL/GenBank/DDBJ whole genome shotgun (WGS) entry which is preliminary data.</text>
</comment>
<keyword evidence="3" id="KW-1185">Reference proteome</keyword>
<evidence type="ECO:0000256" key="1">
    <source>
        <dbReference type="SAM" id="Phobius"/>
    </source>
</evidence>
<proteinExistence type="predicted"/>
<feature type="transmembrane region" description="Helical" evidence="1">
    <location>
        <begin position="237"/>
        <end position="255"/>
    </location>
</feature>
<evidence type="ECO:0000313" key="3">
    <source>
        <dbReference type="Proteomes" id="UP000295733"/>
    </source>
</evidence>
<evidence type="ECO:0000313" key="2">
    <source>
        <dbReference type="EMBL" id="TCP27252.1"/>
    </source>
</evidence>
<gene>
    <name evidence="2" type="ORF">EV656_101155</name>
</gene>
<dbReference type="OrthoDB" id="5373240at2"/>